<dbReference type="Proteomes" id="UP000033203">
    <property type="component" value="Unassembled WGS sequence"/>
</dbReference>
<dbReference type="PATRIC" id="fig|1549858.7.peg.3369"/>
<gene>
    <name evidence="1" type="ORF">SR41_10305</name>
</gene>
<protein>
    <submittedName>
        <fullName evidence="1">Uncharacterized protein</fullName>
    </submittedName>
</protein>
<sequence>MLFGRMNRASRIILAALVIGGTFTVGYETGEWRTLERERRLPDWNGSIAQARDAAKRWATKVHETPSAAMSNRYARYISFPNKTCIQLRLKDGVGGCQFTALEQTPCILWRNTAT</sequence>
<evidence type="ECO:0000313" key="1">
    <source>
        <dbReference type="EMBL" id="KIU27418.1"/>
    </source>
</evidence>
<dbReference type="EMBL" id="JXTP01000047">
    <property type="protein sequence ID" value="KIU27418.1"/>
    <property type="molecule type" value="Genomic_DNA"/>
</dbReference>
<reference evidence="1 2" key="1">
    <citation type="submission" date="2015-01" db="EMBL/GenBank/DDBJ databases">
        <title>Genome of Sphingomonas taxi strain 30a.</title>
        <authorList>
            <person name="Eevers N."/>
            <person name="Van Hamme J."/>
            <person name="Bottos E."/>
            <person name="Weyens N."/>
            <person name="Vangronsveld J."/>
        </authorList>
    </citation>
    <scope>NUCLEOTIDE SEQUENCE [LARGE SCALE GENOMIC DNA]</scope>
    <source>
        <strain evidence="1 2">30a</strain>
    </source>
</reference>
<proteinExistence type="predicted"/>
<dbReference type="AlphaFoldDB" id="A0A0D1K1N4"/>
<name>A0A0D1K1N4_9SPHN</name>
<organism evidence="1 2">
    <name type="scientific">Sphingomonas melonis</name>
    <dbReference type="NCBI Taxonomy" id="152682"/>
    <lineage>
        <taxon>Bacteria</taxon>
        <taxon>Pseudomonadati</taxon>
        <taxon>Pseudomonadota</taxon>
        <taxon>Alphaproteobacteria</taxon>
        <taxon>Sphingomonadales</taxon>
        <taxon>Sphingomonadaceae</taxon>
        <taxon>Sphingomonas</taxon>
    </lineage>
</organism>
<comment type="caution">
    <text evidence="1">The sequence shown here is derived from an EMBL/GenBank/DDBJ whole genome shotgun (WGS) entry which is preliminary data.</text>
</comment>
<accession>A0A0D1K1N4</accession>
<evidence type="ECO:0000313" key="2">
    <source>
        <dbReference type="Proteomes" id="UP000033203"/>
    </source>
</evidence>